<evidence type="ECO:0000313" key="4">
    <source>
        <dbReference type="EMBL" id="ODQ95569.1"/>
    </source>
</evidence>
<keyword evidence="5" id="KW-1185">Reference proteome</keyword>
<dbReference type="AlphaFoldDB" id="A0A1E3S0D1"/>
<dbReference type="PROSITE" id="PS50977">
    <property type="entry name" value="HTH_TETR_2"/>
    <property type="match status" value="1"/>
</dbReference>
<dbReference type="PRINTS" id="PR00455">
    <property type="entry name" value="HTHTETR"/>
</dbReference>
<reference evidence="5" key="1">
    <citation type="submission" date="2016-09" db="EMBL/GenBank/DDBJ databases">
        <authorList>
            <person name="Greninger A.L."/>
            <person name="Jerome K.R."/>
            <person name="Mcnair B."/>
            <person name="Wallis C."/>
            <person name="Fang F."/>
        </authorList>
    </citation>
    <scope>NUCLEOTIDE SEQUENCE [LARGE SCALE GENOMIC DNA]</scope>
    <source>
        <strain evidence="5">M7</strain>
    </source>
</reference>
<dbReference type="SUPFAM" id="SSF46689">
    <property type="entry name" value="Homeodomain-like"/>
    <property type="match status" value="1"/>
</dbReference>
<evidence type="ECO:0000256" key="1">
    <source>
        <dbReference type="ARBA" id="ARBA00023125"/>
    </source>
</evidence>
<dbReference type="InterPro" id="IPR001647">
    <property type="entry name" value="HTH_TetR"/>
</dbReference>
<dbReference type="PANTHER" id="PTHR30055:SF242">
    <property type="entry name" value="HTH-TYPE TRANSCRIPTIONAL REPRESSOR KSTR"/>
    <property type="match status" value="1"/>
</dbReference>
<sequence>MTVASARASDTPTGLDEEYSVADQVHAAGVPRSRVSARRREAIMDAALAIATTGGYDAVHMRTVAEHVGMAVGTLYRYFPAKTHLLVAALSREFQRLDVAGTWTTGAGTPRQRLERLTSHLHGRWQREPLLTDAMTRAFAAADTRAAAELDSAAATIHTLLARTLSAGEPTPTHLVVAGLISDIWLANLLAFISGRVSAEETRDRIDRAVHRLLDSAAAHSEEP</sequence>
<evidence type="ECO:0000256" key="2">
    <source>
        <dbReference type="PROSITE-ProRule" id="PRU00335"/>
    </source>
</evidence>
<accession>A0A1E3S0D1</accession>
<dbReference type="InterPro" id="IPR041642">
    <property type="entry name" value="KstR_C"/>
</dbReference>
<feature type="domain" description="HTH tetR-type" evidence="3">
    <location>
        <begin position="37"/>
        <end position="97"/>
    </location>
</feature>
<dbReference type="Pfam" id="PF00440">
    <property type="entry name" value="TetR_N"/>
    <property type="match status" value="1"/>
</dbReference>
<dbReference type="Gene3D" id="1.10.357.10">
    <property type="entry name" value="Tetracycline Repressor, domain 2"/>
    <property type="match status" value="1"/>
</dbReference>
<dbReference type="Proteomes" id="UP000094243">
    <property type="component" value="Unassembled WGS sequence"/>
</dbReference>
<protein>
    <submittedName>
        <fullName evidence="4">TetR family transcriptional regulator</fullName>
    </submittedName>
</protein>
<evidence type="ECO:0000313" key="5">
    <source>
        <dbReference type="Proteomes" id="UP000094243"/>
    </source>
</evidence>
<dbReference type="InterPro" id="IPR009057">
    <property type="entry name" value="Homeodomain-like_sf"/>
</dbReference>
<dbReference type="OrthoDB" id="4614986at2"/>
<comment type="caution">
    <text evidence="4">The sequence shown here is derived from an EMBL/GenBank/DDBJ whole genome shotgun (WGS) entry which is preliminary data.</text>
</comment>
<dbReference type="PANTHER" id="PTHR30055">
    <property type="entry name" value="HTH-TYPE TRANSCRIPTIONAL REGULATOR RUTR"/>
    <property type="match status" value="1"/>
</dbReference>
<dbReference type="EMBL" id="MIGZ01000016">
    <property type="protein sequence ID" value="ODQ95569.1"/>
    <property type="molecule type" value="Genomic_DNA"/>
</dbReference>
<dbReference type="RefSeq" id="WP_069404054.1">
    <property type="nucleotide sequence ID" value="NZ_MIGZ01000016.1"/>
</dbReference>
<dbReference type="InterPro" id="IPR050109">
    <property type="entry name" value="HTH-type_TetR-like_transc_reg"/>
</dbReference>
<evidence type="ECO:0000259" key="3">
    <source>
        <dbReference type="PROSITE" id="PS50977"/>
    </source>
</evidence>
<keyword evidence="1 2" id="KW-0238">DNA-binding</keyword>
<dbReference type="GO" id="GO:0000976">
    <property type="term" value="F:transcription cis-regulatory region binding"/>
    <property type="evidence" value="ECO:0007669"/>
    <property type="project" value="TreeGrafter"/>
</dbReference>
<dbReference type="GO" id="GO:0003700">
    <property type="term" value="F:DNA-binding transcription factor activity"/>
    <property type="evidence" value="ECO:0007669"/>
    <property type="project" value="TreeGrafter"/>
</dbReference>
<dbReference type="Pfam" id="PF17925">
    <property type="entry name" value="TetR_C_20"/>
    <property type="match status" value="1"/>
</dbReference>
<organism evidence="4 5">
    <name type="scientific">Mycolicibacterium holsaticum</name>
    <dbReference type="NCBI Taxonomy" id="152142"/>
    <lineage>
        <taxon>Bacteria</taxon>
        <taxon>Bacillati</taxon>
        <taxon>Actinomycetota</taxon>
        <taxon>Actinomycetes</taxon>
        <taxon>Mycobacteriales</taxon>
        <taxon>Mycobacteriaceae</taxon>
        <taxon>Mycolicibacterium</taxon>
    </lineage>
</organism>
<name>A0A1E3S0D1_9MYCO</name>
<feature type="DNA-binding region" description="H-T-H motif" evidence="2">
    <location>
        <begin position="60"/>
        <end position="79"/>
    </location>
</feature>
<proteinExistence type="predicted"/>
<gene>
    <name evidence="4" type="ORF">BHQ17_04620</name>
</gene>